<keyword evidence="2 7" id="KW-0698">rRNA processing</keyword>
<sequence length="277" mass="30117">MTLPSLRESLEAHGLMAKKSFGQHFLLDLNVTRKIVRLGQDDGNSFDGQVVIEVGPGPGGLTRAALESEAAYVLAVEKDSRFIELLSELDTAYPDRFGVVEADALKVDEPALLAERGLPPQAHLVSNLPYNVGTPLLIKWLTGPWQPKSLTLMFQLEVALRVVAPVGDDDYGRLGVISQVLCDCEKLMDLPARAFTPPPKVDSAVVRLIPKTQRPAPNIIRNLEMITAAAFGQRRKMLRASLKGLGGEALLAKVGIEPTLRAENITPAEFLRLAEAL</sequence>
<evidence type="ECO:0000256" key="4">
    <source>
        <dbReference type="ARBA" id="ARBA00022679"/>
    </source>
</evidence>
<evidence type="ECO:0000256" key="2">
    <source>
        <dbReference type="ARBA" id="ARBA00022552"/>
    </source>
</evidence>
<feature type="domain" description="Ribosomal RNA adenine methylase transferase N-terminal" evidence="9">
    <location>
        <begin position="31"/>
        <end position="212"/>
    </location>
</feature>
<feature type="binding site" evidence="7 8">
    <location>
        <position position="55"/>
    </location>
    <ligand>
        <name>S-adenosyl-L-methionine</name>
        <dbReference type="ChEBI" id="CHEBI:59789"/>
    </ligand>
</feature>
<keyword evidence="4 7" id="KW-0808">Transferase</keyword>
<evidence type="ECO:0000313" key="11">
    <source>
        <dbReference type="Proteomes" id="UP001216595"/>
    </source>
</evidence>
<keyword evidence="1 7" id="KW-0963">Cytoplasm</keyword>
<comment type="similarity">
    <text evidence="7">Belongs to the class I-like SAM-binding methyltransferase superfamily. rRNA adenine N(6)-methyltransferase family. RsmA subfamily.</text>
</comment>
<feature type="binding site" evidence="7 8">
    <location>
        <position position="77"/>
    </location>
    <ligand>
        <name>S-adenosyl-L-methionine</name>
        <dbReference type="ChEBI" id="CHEBI:59789"/>
    </ligand>
</feature>
<name>A0ABT5IJ59_9CAUL</name>
<dbReference type="InterPro" id="IPR020596">
    <property type="entry name" value="rRNA_Ade_Mease_Trfase_CS"/>
</dbReference>
<feature type="binding site" evidence="7 8">
    <location>
        <position position="103"/>
    </location>
    <ligand>
        <name>S-adenosyl-L-methionine</name>
        <dbReference type="ChEBI" id="CHEBI:59789"/>
    </ligand>
</feature>
<dbReference type="HAMAP" id="MF_00607">
    <property type="entry name" value="16SrRNA_methyltr_A"/>
    <property type="match status" value="1"/>
</dbReference>
<feature type="binding site" evidence="7 8">
    <location>
        <position position="26"/>
    </location>
    <ligand>
        <name>S-adenosyl-L-methionine</name>
        <dbReference type="ChEBI" id="CHEBI:59789"/>
    </ligand>
</feature>
<feature type="binding site" evidence="7 8">
    <location>
        <position position="24"/>
    </location>
    <ligand>
        <name>S-adenosyl-L-methionine</name>
        <dbReference type="ChEBI" id="CHEBI:59789"/>
    </ligand>
</feature>
<keyword evidence="3 7" id="KW-0489">Methyltransferase</keyword>
<evidence type="ECO:0000256" key="1">
    <source>
        <dbReference type="ARBA" id="ARBA00022490"/>
    </source>
</evidence>
<dbReference type="SUPFAM" id="SSF53335">
    <property type="entry name" value="S-adenosyl-L-methionine-dependent methyltransferases"/>
    <property type="match status" value="1"/>
</dbReference>
<comment type="function">
    <text evidence="7">Specifically dimethylates two adjacent adenosines (A1518 and A1519) in the loop of a conserved hairpin near the 3'-end of 16S rRNA in the 30S particle. May play a critical role in biogenesis of 30S subunits.</text>
</comment>
<evidence type="ECO:0000256" key="3">
    <source>
        <dbReference type="ARBA" id="ARBA00022603"/>
    </source>
</evidence>
<keyword evidence="5 7" id="KW-0949">S-adenosyl-L-methionine</keyword>
<keyword evidence="6 7" id="KW-0694">RNA-binding</keyword>
<dbReference type="Gene3D" id="1.10.8.100">
    <property type="entry name" value="Ribosomal RNA adenine dimethylase-like, domain 2"/>
    <property type="match status" value="1"/>
</dbReference>
<dbReference type="InterPro" id="IPR011530">
    <property type="entry name" value="rRNA_adenine_dimethylase"/>
</dbReference>
<protein>
    <recommendedName>
        <fullName evidence="7">Ribosomal RNA small subunit methyltransferase A</fullName>
        <ecNumber evidence="7">2.1.1.182</ecNumber>
    </recommendedName>
    <alternativeName>
        <fullName evidence="7">16S rRNA (adenine(1518)-N(6)/adenine(1519)-N(6))-dimethyltransferase</fullName>
    </alternativeName>
    <alternativeName>
        <fullName evidence="7">16S rRNA dimethyladenosine transferase</fullName>
    </alternativeName>
    <alternativeName>
        <fullName evidence="7">16S rRNA dimethylase</fullName>
    </alternativeName>
    <alternativeName>
        <fullName evidence="7">S-adenosylmethionine-6-N', N'-adenosyl(rRNA) dimethyltransferase</fullName>
    </alternativeName>
</protein>
<reference evidence="10 11" key="1">
    <citation type="submission" date="2023-01" db="EMBL/GenBank/DDBJ databases">
        <title>Novel species of the genus Asticcacaulis isolated from rivers.</title>
        <authorList>
            <person name="Lu H."/>
        </authorList>
    </citation>
    <scope>NUCLEOTIDE SEQUENCE [LARGE SCALE GENOMIC DNA]</scope>
    <source>
        <strain evidence="10 11">DXS10W</strain>
    </source>
</reference>
<dbReference type="EMBL" id="JAQQKW010000013">
    <property type="protein sequence ID" value="MDC7695905.1"/>
    <property type="molecule type" value="Genomic_DNA"/>
</dbReference>
<organism evidence="10 11">
    <name type="scientific">Asticcacaulis currens</name>
    <dbReference type="NCBI Taxonomy" id="2984210"/>
    <lineage>
        <taxon>Bacteria</taxon>
        <taxon>Pseudomonadati</taxon>
        <taxon>Pseudomonadota</taxon>
        <taxon>Alphaproteobacteria</taxon>
        <taxon>Caulobacterales</taxon>
        <taxon>Caulobacteraceae</taxon>
        <taxon>Asticcacaulis</taxon>
    </lineage>
</organism>
<dbReference type="SMART" id="SM00650">
    <property type="entry name" value="rADc"/>
    <property type="match status" value="1"/>
</dbReference>
<dbReference type="PANTHER" id="PTHR11727">
    <property type="entry name" value="DIMETHYLADENOSINE TRANSFERASE"/>
    <property type="match status" value="1"/>
</dbReference>
<comment type="catalytic activity">
    <reaction evidence="7">
        <text>adenosine(1518)/adenosine(1519) in 16S rRNA + 4 S-adenosyl-L-methionine = N(6)-dimethyladenosine(1518)/N(6)-dimethyladenosine(1519) in 16S rRNA + 4 S-adenosyl-L-homocysteine + 4 H(+)</text>
        <dbReference type="Rhea" id="RHEA:19609"/>
        <dbReference type="Rhea" id="RHEA-COMP:10232"/>
        <dbReference type="Rhea" id="RHEA-COMP:10233"/>
        <dbReference type="ChEBI" id="CHEBI:15378"/>
        <dbReference type="ChEBI" id="CHEBI:57856"/>
        <dbReference type="ChEBI" id="CHEBI:59789"/>
        <dbReference type="ChEBI" id="CHEBI:74411"/>
        <dbReference type="ChEBI" id="CHEBI:74493"/>
        <dbReference type="EC" id="2.1.1.182"/>
    </reaction>
</comment>
<dbReference type="CDD" id="cd02440">
    <property type="entry name" value="AdoMet_MTases"/>
    <property type="match status" value="1"/>
</dbReference>
<evidence type="ECO:0000313" key="10">
    <source>
        <dbReference type="EMBL" id="MDC7695905.1"/>
    </source>
</evidence>
<evidence type="ECO:0000256" key="6">
    <source>
        <dbReference type="ARBA" id="ARBA00022884"/>
    </source>
</evidence>
<dbReference type="Proteomes" id="UP001216595">
    <property type="component" value="Unassembled WGS sequence"/>
</dbReference>
<keyword evidence="11" id="KW-1185">Reference proteome</keyword>
<evidence type="ECO:0000256" key="8">
    <source>
        <dbReference type="PROSITE-ProRule" id="PRU01026"/>
    </source>
</evidence>
<dbReference type="PROSITE" id="PS51689">
    <property type="entry name" value="SAM_RNA_A_N6_MT"/>
    <property type="match status" value="1"/>
</dbReference>
<comment type="subcellular location">
    <subcellularLocation>
        <location evidence="7">Cytoplasm</location>
    </subcellularLocation>
</comment>
<evidence type="ECO:0000256" key="7">
    <source>
        <dbReference type="HAMAP-Rule" id="MF_00607"/>
    </source>
</evidence>
<dbReference type="Pfam" id="PF00398">
    <property type="entry name" value="RrnaAD"/>
    <property type="match status" value="1"/>
</dbReference>
<dbReference type="InterPro" id="IPR001737">
    <property type="entry name" value="KsgA/Erm"/>
</dbReference>
<dbReference type="NCBIfam" id="TIGR00755">
    <property type="entry name" value="ksgA"/>
    <property type="match status" value="1"/>
</dbReference>
<dbReference type="Gene3D" id="3.40.50.150">
    <property type="entry name" value="Vaccinia Virus protein VP39"/>
    <property type="match status" value="1"/>
</dbReference>
<gene>
    <name evidence="7 10" type="primary">rsmA</name>
    <name evidence="7" type="synonym">ksgA</name>
    <name evidence="10" type="ORF">PQU94_16625</name>
</gene>
<dbReference type="GO" id="GO:0052908">
    <property type="term" value="F:16S rRNA (adenine(1518)-N(6)/adenine(1519)-N(6))-dimethyltransferase activity"/>
    <property type="evidence" value="ECO:0007669"/>
    <property type="project" value="UniProtKB-EC"/>
</dbReference>
<dbReference type="InterPro" id="IPR020598">
    <property type="entry name" value="rRNA_Ade_methylase_Trfase_N"/>
</dbReference>
<dbReference type="RefSeq" id="WP_272742556.1">
    <property type="nucleotide sequence ID" value="NZ_JAQQKW010000013.1"/>
</dbReference>
<evidence type="ECO:0000256" key="5">
    <source>
        <dbReference type="ARBA" id="ARBA00022691"/>
    </source>
</evidence>
<accession>A0ABT5IJ59</accession>
<dbReference type="EC" id="2.1.1.182" evidence="7"/>
<dbReference type="InterPro" id="IPR023165">
    <property type="entry name" value="rRNA_Ade_diMease-like_C"/>
</dbReference>
<dbReference type="PANTHER" id="PTHR11727:SF7">
    <property type="entry name" value="DIMETHYLADENOSINE TRANSFERASE-RELATED"/>
    <property type="match status" value="1"/>
</dbReference>
<comment type="caution">
    <text evidence="10">The sequence shown here is derived from an EMBL/GenBank/DDBJ whole genome shotgun (WGS) entry which is preliminary data.</text>
</comment>
<dbReference type="InterPro" id="IPR029063">
    <property type="entry name" value="SAM-dependent_MTases_sf"/>
</dbReference>
<evidence type="ECO:0000259" key="9">
    <source>
        <dbReference type="SMART" id="SM00650"/>
    </source>
</evidence>
<feature type="binding site" evidence="7 8">
    <location>
        <position position="127"/>
    </location>
    <ligand>
        <name>S-adenosyl-L-methionine</name>
        <dbReference type="ChEBI" id="CHEBI:59789"/>
    </ligand>
</feature>
<proteinExistence type="inferred from homology"/>
<dbReference type="PROSITE" id="PS01131">
    <property type="entry name" value="RRNA_A_DIMETH"/>
    <property type="match status" value="1"/>
</dbReference>